<organism evidence="1 2">
    <name type="scientific">Metschnikowia bicuspidata</name>
    <dbReference type="NCBI Taxonomy" id="27322"/>
    <lineage>
        <taxon>Eukaryota</taxon>
        <taxon>Fungi</taxon>
        <taxon>Dikarya</taxon>
        <taxon>Ascomycota</taxon>
        <taxon>Saccharomycotina</taxon>
        <taxon>Pichiomycetes</taxon>
        <taxon>Metschnikowiaceae</taxon>
        <taxon>Metschnikowia</taxon>
    </lineage>
</organism>
<dbReference type="OrthoDB" id="3980520at2759"/>
<accession>A0A4P9Z7C5</accession>
<proteinExistence type="predicted"/>
<feature type="non-terminal residue" evidence="1">
    <location>
        <position position="1"/>
    </location>
</feature>
<keyword evidence="2" id="KW-1185">Reference proteome</keyword>
<protein>
    <submittedName>
        <fullName evidence="1">Uncharacterized protein</fullName>
    </submittedName>
</protein>
<evidence type="ECO:0000313" key="2">
    <source>
        <dbReference type="Proteomes" id="UP000268321"/>
    </source>
</evidence>
<reference evidence="2" key="1">
    <citation type="journal article" date="2018" name="Nat. Microbiol.">
        <title>Leveraging single-cell genomics to expand the fungal tree of life.</title>
        <authorList>
            <person name="Ahrendt S.R."/>
            <person name="Quandt C.A."/>
            <person name="Ciobanu D."/>
            <person name="Clum A."/>
            <person name="Salamov A."/>
            <person name="Andreopoulos B."/>
            <person name="Cheng J.F."/>
            <person name="Woyke T."/>
            <person name="Pelin A."/>
            <person name="Henrissat B."/>
            <person name="Reynolds N.K."/>
            <person name="Benny G.L."/>
            <person name="Smith M.E."/>
            <person name="James T.Y."/>
            <person name="Grigoriev I.V."/>
        </authorList>
    </citation>
    <scope>NUCLEOTIDE SEQUENCE [LARGE SCALE GENOMIC DNA]</scope>
    <source>
        <strain evidence="2">Baker2002</strain>
    </source>
</reference>
<sequence length="182" mass="21019">DRRFALPQALRDGPRFHVVKARNPVTLLFAGCYYLVFANYNQGCAYYLESRGKLINGFGVDLRFVHPNVHHLKHIGSSLLHCRSTAPVANFEVLSQTYKQRSYKEVFAESAPQCKIIAELEKIDRDRSAYCDLDQDPLFDILEYFMDIPSRYSLVVVRNLPFGITRPALHQLLWNYEFATAE</sequence>
<dbReference type="Proteomes" id="UP000268321">
    <property type="component" value="Unassembled WGS sequence"/>
</dbReference>
<name>A0A4P9Z7C5_9ASCO</name>
<feature type="non-terminal residue" evidence="1">
    <location>
        <position position="182"/>
    </location>
</feature>
<dbReference type="AlphaFoldDB" id="A0A4P9Z7C5"/>
<evidence type="ECO:0000313" key="1">
    <source>
        <dbReference type="EMBL" id="RKP28546.1"/>
    </source>
</evidence>
<dbReference type="EMBL" id="ML004862">
    <property type="protein sequence ID" value="RKP28546.1"/>
    <property type="molecule type" value="Genomic_DNA"/>
</dbReference>
<gene>
    <name evidence="1" type="ORF">METBISCDRAFT_1225</name>
</gene>